<sequence>MFVPLFCFELPSSSDLTLRPTAAAMAVAQQHCQEGAAVAWRVLSADDARAEARTRVLSKGGLPGQLQVLAETGLQFGQYRGQTLQWLLGNDVGYACGVIVSHEKERESGDASQSPLMLNKDALASYAAMFPPMVTAVARRRMREGTRSVRGLDEKLVGFGQHGHKTHKALYDARDAESRSYVQWIRGCRTGAGSRMHDLKRYVLARDEEGKTAAAAPEPARASAAPGVSSSGPGELSDADLLSAAIEVDSPQSCRATPPATPPASLSFTQRPLERRPHPELAPPAPAAPVGPPPPQMSVSGAQVRLSGDRSLIRLLPQRTLGNSAPRLCASLVEQHTREWTAQSMAYLSVLRKLRVPAGSVASHNADQSQGNLHLW</sequence>
<feature type="region of interest" description="Disordered" evidence="1">
    <location>
        <begin position="210"/>
        <end position="237"/>
    </location>
</feature>
<reference evidence="3 4" key="1">
    <citation type="submission" date="2024-09" db="EMBL/GenBank/DDBJ databases">
        <title>A chromosome-level genome assembly of Gray's grenadier anchovy, Coilia grayii.</title>
        <authorList>
            <person name="Fu Z."/>
        </authorList>
    </citation>
    <scope>NUCLEOTIDE SEQUENCE [LARGE SCALE GENOMIC DNA]</scope>
    <source>
        <strain evidence="3">G4</strain>
        <tissue evidence="3">Muscle</tissue>
    </source>
</reference>
<feature type="compositionally biased region" description="Low complexity" evidence="1">
    <location>
        <begin position="213"/>
        <end position="234"/>
    </location>
</feature>
<evidence type="ECO:0000256" key="1">
    <source>
        <dbReference type="SAM" id="MobiDB-lite"/>
    </source>
</evidence>
<organism evidence="3 4">
    <name type="scientific">Coilia grayii</name>
    <name type="common">Gray's grenadier anchovy</name>
    <dbReference type="NCBI Taxonomy" id="363190"/>
    <lineage>
        <taxon>Eukaryota</taxon>
        <taxon>Metazoa</taxon>
        <taxon>Chordata</taxon>
        <taxon>Craniata</taxon>
        <taxon>Vertebrata</taxon>
        <taxon>Euteleostomi</taxon>
        <taxon>Actinopterygii</taxon>
        <taxon>Neopterygii</taxon>
        <taxon>Teleostei</taxon>
        <taxon>Clupei</taxon>
        <taxon>Clupeiformes</taxon>
        <taxon>Clupeoidei</taxon>
        <taxon>Engraulidae</taxon>
        <taxon>Coilinae</taxon>
        <taxon>Coilia</taxon>
    </lineage>
</organism>
<proteinExistence type="predicted"/>
<dbReference type="AlphaFoldDB" id="A0ABD1J7E5"/>
<feature type="domain" description="DUF6729" evidence="2">
    <location>
        <begin position="304"/>
        <end position="358"/>
    </location>
</feature>
<accession>A0ABD1J7E5</accession>
<comment type="caution">
    <text evidence="3">The sequence shown here is derived from an EMBL/GenBank/DDBJ whole genome shotgun (WGS) entry which is preliminary data.</text>
</comment>
<dbReference type="Proteomes" id="UP001591681">
    <property type="component" value="Unassembled WGS sequence"/>
</dbReference>
<feature type="region of interest" description="Disordered" evidence="1">
    <location>
        <begin position="275"/>
        <end position="302"/>
    </location>
</feature>
<name>A0ABD1J7E5_9TELE</name>
<protein>
    <recommendedName>
        <fullName evidence="2">DUF6729 domain-containing protein</fullName>
    </recommendedName>
</protein>
<evidence type="ECO:0000313" key="4">
    <source>
        <dbReference type="Proteomes" id="UP001591681"/>
    </source>
</evidence>
<dbReference type="Pfam" id="PF20499">
    <property type="entry name" value="DUF6729"/>
    <property type="match status" value="1"/>
</dbReference>
<dbReference type="EMBL" id="JBHFQA010000019">
    <property type="protein sequence ID" value="KAL2082465.1"/>
    <property type="molecule type" value="Genomic_DNA"/>
</dbReference>
<feature type="compositionally biased region" description="Pro residues" evidence="1">
    <location>
        <begin position="280"/>
        <end position="296"/>
    </location>
</feature>
<evidence type="ECO:0000313" key="3">
    <source>
        <dbReference type="EMBL" id="KAL2082465.1"/>
    </source>
</evidence>
<gene>
    <name evidence="3" type="ORF">ACEWY4_022283</name>
</gene>
<dbReference type="InterPro" id="IPR046616">
    <property type="entry name" value="DUF6729"/>
</dbReference>
<evidence type="ECO:0000259" key="2">
    <source>
        <dbReference type="Pfam" id="PF20499"/>
    </source>
</evidence>
<keyword evidence="4" id="KW-1185">Reference proteome</keyword>